<keyword evidence="1" id="KW-0175">Coiled coil</keyword>
<evidence type="ECO:0000313" key="4">
    <source>
        <dbReference type="EMBL" id="KAG9458690.1"/>
    </source>
</evidence>
<organism evidence="4 5">
    <name type="scientific">Aristolochia fimbriata</name>
    <name type="common">White veined hardy Dutchman's pipe vine</name>
    <dbReference type="NCBI Taxonomy" id="158543"/>
    <lineage>
        <taxon>Eukaryota</taxon>
        <taxon>Viridiplantae</taxon>
        <taxon>Streptophyta</taxon>
        <taxon>Embryophyta</taxon>
        <taxon>Tracheophyta</taxon>
        <taxon>Spermatophyta</taxon>
        <taxon>Magnoliopsida</taxon>
        <taxon>Magnoliidae</taxon>
        <taxon>Piperales</taxon>
        <taxon>Aristolochiaceae</taxon>
        <taxon>Aristolochia</taxon>
    </lineage>
</organism>
<sequence>MSNLDARQLVSELTSMASSEAETDLKTRLLKGKEKLTRAEQRLLSLEERLEKLKLLRQESACIVSNVSNFSLNFINELREDVHSTFVVLRANMDEQVEGLRNLREDLEEDKGDTEALKGDMEEIQRVDNFLWQVEKYVKTSRVTDEEHTVSTLSLFLVDDVTLCWRRSEVDMKSDTAFVETWEQFKREFKAQFYPEDVDYQARKELRALKQTGMIKEYVSKFNSFMLQIPDMYDQDKLFSFLVGVHPWVENELQRREVKSLASAMSTPERLTEFERKTEGNSKSSNDKKNPKKQEKKKFEKKFDKRDSRQSSKFDERKKKGDKGKSFRLLSCFICDEEHMAKDYPKNKKLNALVNESDKAEKHGEETHMGSMMMLNVVHSQVKQTTTSSVRSRRELLFADMHVQGGSVMRSQLITSKRTNQCNIDLD</sequence>
<dbReference type="InterPro" id="IPR005162">
    <property type="entry name" value="Retrotrans_gag_dom"/>
</dbReference>
<proteinExistence type="predicted"/>
<name>A0AAV7FBW2_ARIFI</name>
<protein>
    <recommendedName>
        <fullName evidence="3">Retrotransposon gag domain-containing protein</fullName>
    </recommendedName>
</protein>
<dbReference type="AlphaFoldDB" id="A0AAV7FBW2"/>
<evidence type="ECO:0000256" key="2">
    <source>
        <dbReference type="SAM" id="MobiDB-lite"/>
    </source>
</evidence>
<evidence type="ECO:0000313" key="5">
    <source>
        <dbReference type="Proteomes" id="UP000825729"/>
    </source>
</evidence>
<gene>
    <name evidence="4" type="ORF">H6P81_003198</name>
</gene>
<feature type="region of interest" description="Disordered" evidence="2">
    <location>
        <begin position="269"/>
        <end position="320"/>
    </location>
</feature>
<accession>A0AAV7FBW2</accession>
<feature type="domain" description="Retrotransposon gag" evidence="3">
    <location>
        <begin position="162"/>
        <end position="246"/>
    </location>
</feature>
<dbReference type="Pfam" id="PF03732">
    <property type="entry name" value="Retrotrans_gag"/>
    <property type="match status" value="1"/>
</dbReference>
<dbReference type="EMBL" id="JAINDJ010000002">
    <property type="protein sequence ID" value="KAG9458690.1"/>
    <property type="molecule type" value="Genomic_DNA"/>
</dbReference>
<feature type="compositionally biased region" description="Basic and acidic residues" evidence="2">
    <location>
        <begin position="270"/>
        <end position="320"/>
    </location>
</feature>
<feature type="coiled-coil region" evidence="1">
    <location>
        <begin position="29"/>
        <end position="56"/>
    </location>
</feature>
<evidence type="ECO:0000256" key="1">
    <source>
        <dbReference type="SAM" id="Coils"/>
    </source>
</evidence>
<dbReference type="Proteomes" id="UP000825729">
    <property type="component" value="Unassembled WGS sequence"/>
</dbReference>
<feature type="coiled-coil region" evidence="1">
    <location>
        <begin position="90"/>
        <end position="120"/>
    </location>
</feature>
<reference evidence="4 5" key="1">
    <citation type="submission" date="2021-07" db="EMBL/GenBank/DDBJ databases">
        <title>The Aristolochia fimbriata genome: insights into angiosperm evolution, floral development and chemical biosynthesis.</title>
        <authorList>
            <person name="Jiao Y."/>
        </authorList>
    </citation>
    <scope>NUCLEOTIDE SEQUENCE [LARGE SCALE GENOMIC DNA]</scope>
    <source>
        <strain evidence="4">IBCAS-2021</strain>
        <tissue evidence="4">Leaf</tissue>
    </source>
</reference>
<keyword evidence="5" id="KW-1185">Reference proteome</keyword>
<comment type="caution">
    <text evidence="4">The sequence shown here is derived from an EMBL/GenBank/DDBJ whole genome shotgun (WGS) entry which is preliminary data.</text>
</comment>
<evidence type="ECO:0000259" key="3">
    <source>
        <dbReference type="Pfam" id="PF03732"/>
    </source>
</evidence>